<dbReference type="AlphaFoldDB" id="A0A2P6MQZ8"/>
<sequence>MLSGWYMRCCLFLRGHLVPLYSINLPPTEYAHHFLHSQFCPVPTDTNTGTP</sequence>
<dbReference type="InParanoid" id="A0A2P6MQZ8"/>
<name>A0A2P6MQZ8_9EUKA</name>
<dbReference type="Proteomes" id="UP000241769">
    <property type="component" value="Unassembled WGS sequence"/>
</dbReference>
<dbReference type="EMBL" id="MDYQ01000497">
    <property type="protein sequence ID" value="PRP74124.1"/>
    <property type="molecule type" value="Genomic_DNA"/>
</dbReference>
<reference evidence="1 2" key="1">
    <citation type="journal article" date="2018" name="Genome Biol. Evol.">
        <title>Multiple Roots of Fruiting Body Formation in Amoebozoa.</title>
        <authorList>
            <person name="Hillmann F."/>
            <person name="Forbes G."/>
            <person name="Novohradska S."/>
            <person name="Ferling I."/>
            <person name="Riege K."/>
            <person name="Groth M."/>
            <person name="Westermann M."/>
            <person name="Marz M."/>
            <person name="Spaller T."/>
            <person name="Winckler T."/>
            <person name="Schaap P."/>
            <person name="Glockner G."/>
        </authorList>
    </citation>
    <scope>NUCLEOTIDE SEQUENCE [LARGE SCALE GENOMIC DNA]</scope>
    <source>
        <strain evidence="1 2">Jena</strain>
    </source>
</reference>
<accession>A0A2P6MQZ8</accession>
<evidence type="ECO:0000313" key="2">
    <source>
        <dbReference type="Proteomes" id="UP000241769"/>
    </source>
</evidence>
<keyword evidence="2" id="KW-1185">Reference proteome</keyword>
<organism evidence="1 2">
    <name type="scientific">Planoprotostelium fungivorum</name>
    <dbReference type="NCBI Taxonomy" id="1890364"/>
    <lineage>
        <taxon>Eukaryota</taxon>
        <taxon>Amoebozoa</taxon>
        <taxon>Evosea</taxon>
        <taxon>Variosea</taxon>
        <taxon>Cavosteliida</taxon>
        <taxon>Cavosteliaceae</taxon>
        <taxon>Planoprotostelium</taxon>
    </lineage>
</organism>
<proteinExistence type="predicted"/>
<gene>
    <name evidence="1" type="ORF">PROFUN_06449</name>
</gene>
<evidence type="ECO:0000313" key="1">
    <source>
        <dbReference type="EMBL" id="PRP74124.1"/>
    </source>
</evidence>
<protein>
    <submittedName>
        <fullName evidence="1">Uncharacterized protein</fullName>
    </submittedName>
</protein>
<comment type="caution">
    <text evidence="1">The sequence shown here is derived from an EMBL/GenBank/DDBJ whole genome shotgun (WGS) entry which is preliminary data.</text>
</comment>